<accession>A0AB34JIM1</accession>
<protein>
    <recommendedName>
        <fullName evidence="3">Tyrosine specific protein phosphatases domain-containing protein</fullName>
    </recommendedName>
</protein>
<dbReference type="Gene3D" id="3.90.190.10">
    <property type="entry name" value="Protein tyrosine phosphatase superfamily"/>
    <property type="match status" value="1"/>
</dbReference>
<evidence type="ECO:0000313" key="2">
    <source>
        <dbReference type="Proteomes" id="UP001515480"/>
    </source>
</evidence>
<reference evidence="1 2" key="1">
    <citation type="journal article" date="2024" name="Science">
        <title>Giant polyketide synthase enzymes in the biosynthesis of giant marine polyether toxins.</title>
        <authorList>
            <person name="Fallon T.R."/>
            <person name="Shende V.V."/>
            <person name="Wierzbicki I.H."/>
            <person name="Pendleton A.L."/>
            <person name="Watervoot N.F."/>
            <person name="Auber R.P."/>
            <person name="Gonzalez D.J."/>
            <person name="Wisecaver J.H."/>
            <person name="Moore B.S."/>
        </authorList>
    </citation>
    <scope>NUCLEOTIDE SEQUENCE [LARGE SCALE GENOMIC DNA]</scope>
    <source>
        <strain evidence="1 2">12B1</strain>
    </source>
</reference>
<gene>
    <name evidence="1" type="ORF">AB1Y20_021084</name>
</gene>
<dbReference type="PANTHER" id="PTHR23339">
    <property type="entry name" value="TYROSINE SPECIFIC PROTEIN PHOSPHATASE AND DUAL SPECIFICITY PROTEIN PHOSPHATASE"/>
    <property type="match status" value="1"/>
</dbReference>
<dbReference type="EMBL" id="JBGBPQ010000007">
    <property type="protein sequence ID" value="KAL1521420.1"/>
    <property type="molecule type" value="Genomic_DNA"/>
</dbReference>
<evidence type="ECO:0000313" key="1">
    <source>
        <dbReference type="EMBL" id="KAL1521420.1"/>
    </source>
</evidence>
<dbReference type="SMART" id="SM01301">
    <property type="entry name" value="PTPlike_phytase"/>
    <property type="match status" value="1"/>
</dbReference>
<comment type="caution">
    <text evidence="1">The sequence shown here is derived from an EMBL/GenBank/DDBJ whole genome shotgun (WGS) entry which is preliminary data.</text>
</comment>
<dbReference type="AlphaFoldDB" id="A0AB34JIM1"/>
<proteinExistence type="predicted"/>
<sequence length="542" mass="59656">MLSSLATPFTTRRPPPLASLLPLLPLLPLAAALTLRPLRRRAPVLSAALAAALSSDASLRLPLAIASRLVPLAGPGLKGLSAVLLKLAAVTHWPDDVTEWLCARLRATRQPHVCAYTERVLCDGMVLKCDEFDGIHMLRAPRPHPHVWNLRRTDAPLPIFGAGQCHLEGLLHVARHLKEMGFERVLWFNMREEPVVFLNGYACAPRVASALNENVDFLLAIEGHELDGIERRLRDDCLEEDMEEGGLSIYFEEEMKNVLKPWPLHGHALSVREAYEWLNKQPRVPAVQYVRIPIADEAAPEEKDFDQLVSEIGAVALACAAPAGGSPSCALLFNCHMGRGRTTTGMVCGSILMEAARGWTPQGADASYSLPAPTALRRDLTRGEYTSILHLLEVVDKAVVPSAAHAGARDPRDRRGQRMTLGASAKLLVDRCAASCAHTQHLVAAVAKCSRLAEAAEADPAQGPTRAAFWRHRALKYLERYAVVLLFAAYALLAAGDGFEVTFSEWTHRHWQFKRALRDLTVESSTAYSFIVKHEKDRRSLV</sequence>
<dbReference type="InterPro" id="IPR050561">
    <property type="entry name" value="PTP"/>
</dbReference>
<evidence type="ECO:0008006" key="3">
    <source>
        <dbReference type="Google" id="ProtNLM"/>
    </source>
</evidence>
<dbReference type="SUPFAM" id="SSF52799">
    <property type="entry name" value="(Phosphotyrosine protein) phosphatases II"/>
    <property type="match status" value="1"/>
</dbReference>
<keyword evidence="2" id="KW-1185">Reference proteome</keyword>
<name>A0AB34JIM1_PRYPA</name>
<dbReference type="Pfam" id="PF14566">
    <property type="entry name" value="PTPlike_phytase"/>
    <property type="match status" value="1"/>
</dbReference>
<dbReference type="Proteomes" id="UP001515480">
    <property type="component" value="Unassembled WGS sequence"/>
</dbReference>
<dbReference type="InterPro" id="IPR029021">
    <property type="entry name" value="Prot-tyrosine_phosphatase-like"/>
</dbReference>
<organism evidence="1 2">
    <name type="scientific">Prymnesium parvum</name>
    <name type="common">Toxic golden alga</name>
    <dbReference type="NCBI Taxonomy" id="97485"/>
    <lineage>
        <taxon>Eukaryota</taxon>
        <taxon>Haptista</taxon>
        <taxon>Haptophyta</taxon>
        <taxon>Prymnesiophyceae</taxon>
        <taxon>Prymnesiales</taxon>
        <taxon>Prymnesiaceae</taxon>
        <taxon>Prymnesium</taxon>
    </lineage>
</organism>